<dbReference type="Gene3D" id="3.40.210.20">
    <property type="entry name" value="MvaI/BcnI restriction endonuclease, catalytic domain"/>
    <property type="match status" value="1"/>
</dbReference>
<dbReference type="InterPro" id="IPR043004">
    <property type="entry name" value="MvaI_BcnI_cat"/>
</dbReference>
<dbReference type="Proteomes" id="UP000183967">
    <property type="component" value="Unassembled WGS sequence"/>
</dbReference>
<dbReference type="InterPro" id="IPR029127">
    <property type="entry name" value="MvaI_BcnI"/>
</dbReference>
<protein>
    <submittedName>
        <fullName evidence="2">MvaI/BcnI restriction endonuclease family protein</fullName>
    </submittedName>
</protein>
<evidence type="ECO:0000259" key="1">
    <source>
        <dbReference type="Pfam" id="PF15515"/>
    </source>
</evidence>
<keyword evidence="2" id="KW-0540">Nuclease</keyword>
<organism evidence="2 3">
    <name type="scientific">Caloranaerobacter azorensis DSM 13643</name>
    <dbReference type="NCBI Taxonomy" id="1121264"/>
    <lineage>
        <taxon>Bacteria</taxon>
        <taxon>Bacillati</taxon>
        <taxon>Bacillota</taxon>
        <taxon>Tissierellia</taxon>
        <taxon>Tissierellales</taxon>
        <taxon>Thermohalobacteraceae</taxon>
        <taxon>Caloranaerobacter</taxon>
    </lineage>
</organism>
<dbReference type="OrthoDB" id="1684155at2"/>
<evidence type="ECO:0000313" key="3">
    <source>
        <dbReference type="Proteomes" id="UP000183967"/>
    </source>
</evidence>
<dbReference type="Gene3D" id="3.30.70.3570">
    <property type="entry name" value="MvaI/BcnI restriction endonuclease, recognition domain"/>
    <property type="match status" value="1"/>
</dbReference>
<dbReference type="AlphaFoldDB" id="A0A1M5WA93"/>
<reference evidence="3" key="1">
    <citation type="submission" date="2016-11" db="EMBL/GenBank/DDBJ databases">
        <authorList>
            <person name="Varghese N."/>
            <person name="Submissions S."/>
        </authorList>
    </citation>
    <scope>NUCLEOTIDE SEQUENCE [LARGE SCALE GENOMIC DNA]</scope>
    <source>
        <strain evidence="3">DSM 13643</strain>
    </source>
</reference>
<evidence type="ECO:0000313" key="2">
    <source>
        <dbReference type="EMBL" id="SHH84358.1"/>
    </source>
</evidence>
<keyword evidence="3" id="KW-1185">Reference proteome</keyword>
<sequence>MYTLETLKQRLKEIEQMGYIPTHRSGPTGIGKTLEDLLGINENNIAGADLGDLGELKSCRNNQTSMITLFTKSPKPPRVNGILLNTYGYVDPRRDSRKILHSTVSGTSYNTVNGTPYGFKVEVVGDRLYLKSNFPQQVTAYWEKEDLKKAFEKKLPKLIFVKANCKGTGRNEEFHFVEAYQLSGFSFKNFEELINRGIIKIDIRIGQYPDGRTHDHGTAFRIMNNQIHLCFAHRIKLL</sequence>
<dbReference type="RefSeq" id="WP_073197853.1">
    <property type="nucleotide sequence ID" value="NZ_FQXO01000096.1"/>
</dbReference>
<name>A0A1M5WA93_9FIRM</name>
<dbReference type="GO" id="GO:0004519">
    <property type="term" value="F:endonuclease activity"/>
    <property type="evidence" value="ECO:0007669"/>
    <property type="project" value="UniProtKB-KW"/>
</dbReference>
<gene>
    <name evidence="2" type="ORF">SAMN02745135_02369</name>
</gene>
<dbReference type="Pfam" id="PF15515">
    <property type="entry name" value="MvaI_BcnI"/>
    <property type="match status" value="1"/>
</dbReference>
<dbReference type="CDD" id="cd22310">
    <property type="entry name" value="BcnI-like"/>
    <property type="match status" value="1"/>
</dbReference>
<keyword evidence="2" id="KW-0378">Hydrolase</keyword>
<dbReference type="EMBL" id="FQXO01000096">
    <property type="protein sequence ID" value="SHH84358.1"/>
    <property type="molecule type" value="Genomic_DNA"/>
</dbReference>
<keyword evidence="2" id="KW-0255">Endonuclease</keyword>
<dbReference type="InterPro" id="IPR043005">
    <property type="entry name" value="MvaI_BcnI_rec"/>
</dbReference>
<feature type="domain" description="MvaI/BcnI restriction endonuclease" evidence="1">
    <location>
        <begin position="9"/>
        <end position="231"/>
    </location>
</feature>
<accession>A0A1M5WA93</accession>
<proteinExistence type="predicted"/>